<name>A0A372JA03_9ACTN</name>
<dbReference type="OrthoDB" id="3539433at2"/>
<dbReference type="Proteomes" id="UP000261811">
    <property type="component" value="Unassembled WGS sequence"/>
</dbReference>
<proteinExistence type="predicted"/>
<accession>A0A372JA03</accession>
<dbReference type="AlphaFoldDB" id="A0A372JA03"/>
<evidence type="ECO:0000256" key="1">
    <source>
        <dbReference type="SAM" id="MobiDB-lite"/>
    </source>
</evidence>
<evidence type="ECO:0000313" key="2">
    <source>
        <dbReference type="EMBL" id="RFU36827.1"/>
    </source>
</evidence>
<gene>
    <name evidence="2" type="ORF">DZF91_36055</name>
</gene>
<dbReference type="PROSITE" id="PS51257">
    <property type="entry name" value="PROKAR_LIPOPROTEIN"/>
    <property type="match status" value="1"/>
</dbReference>
<keyword evidence="3" id="KW-1185">Reference proteome</keyword>
<dbReference type="RefSeq" id="WP_117361508.1">
    <property type="nucleotide sequence ID" value="NZ_QURH01001030.1"/>
</dbReference>
<feature type="region of interest" description="Disordered" evidence="1">
    <location>
        <begin position="30"/>
        <end position="56"/>
    </location>
</feature>
<sequence>MRERALGAGVVGLALAVLLAGCGSGGDGGRADSSASLPLMSRVSDPPPPPKDGTNLAACREGRCEVRVRAGDQIELAPHFHAGPLVITAVEPDGLSVRWTYEGGGSGAGKASPNSTITFGDGGTLLTIHVERIGSDSAVIRLMSGEPS</sequence>
<evidence type="ECO:0000313" key="3">
    <source>
        <dbReference type="Proteomes" id="UP000261811"/>
    </source>
</evidence>
<dbReference type="EMBL" id="QURH01001030">
    <property type="protein sequence ID" value="RFU36827.1"/>
    <property type="molecule type" value="Genomic_DNA"/>
</dbReference>
<reference evidence="2 3" key="1">
    <citation type="submission" date="2018-08" db="EMBL/GenBank/DDBJ databases">
        <title>Actinomadura jelena sp. nov., a novel Actinomycete isolated from soil in Chad.</title>
        <authorList>
            <person name="Shi L."/>
        </authorList>
    </citation>
    <scope>NUCLEOTIDE SEQUENCE [LARGE SCALE GENOMIC DNA]</scope>
    <source>
        <strain evidence="2 3">NEAU-G17</strain>
    </source>
</reference>
<protein>
    <submittedName>
        <fullName evidence="2">Uncharacterized protein</fullName>
    </submittedName>
</protein>
<comment type="caution">
    <text evidence="2">The sequence shown here is derived from an EMBL/GenBank/DDBJ whole genome shotgun (WGS) entry which is preliminary data.</text>
</comment>
<organism evidence="2 3">
    <name type="scientific">Actinomadura logoneensis</name>
    <dbReference type="NCBI Taxonomy" id="2293572"/>
    <lineage>
        <taxon>Bacteria</taxon>
        <taxon>Bacillati</taxon>
        <taxon>Actinomycetota</taxon>
        <taxon>Actinomycetes</taxon>
        <taxon>Streptosporangiales</taxon>
        <taxon>Thermomonosporaceae</taxon>
        <taxon>Actinomadura</taxon>
    </lineage>
</organism>